<dbReference type="GO" id="GO:0004521">
    <property type="term" value="F:RNA endonuclease activity"/>
    <property type="evidence" value="ECO:0007669"/>
    <property type="project" value="TreeGrafter"/>
</dbReference>
<keyword evidence="3" id="KW-1185">Reference proteome</keyword>
<gene>
    <name evidence="2" type="ORF">OJF2_30130</name>
</gene>
<dbReference type="Gene3D" id="3.60.15.10">
    <property type="entry name" value="Ribonuclease Z/Hydroxyacylglutathione hydrolase-like"/>
    <property type="match status" value="1"/>
</dbReference>
<dbReference type="Proteomes" id="UP000324233">
    <property type="component" value="Chromosome"/>
</dbReference>
<dbReference type="OrthoDB" id="9803916at2"/>
<dbReference type="InterPro" id="IPR050698">
    <property type="entry name" value="MBL"/>
</dbReference>
<feature type="region of interest" description="Disordered" evidence="1">
    <location>
        <begin position="330"/>
        <end position="372"/>
    </location>
</feature>
<evidence type="ECO:0000256" key="1">
    <source>
        <dbReference type="SAM" id="MobiDB-lite"/>
    </source>
</evidence>
<evidence type="ECO:0000313" key="3">
    <source>
        <dbReference type="Proteomes" id="UP000324233"/>
    </source>
</evidence>
<proteinExistence type="predicted"/>
<name>A0A5B9W2I0_9BACT</name>
<reference evidence="2 3" key="1">
    <citation type="submission" date="2019-08" db="EMBL/GenBank/DDBJ databases">
        <title>Deep-cultivation of Planctomycetes and their phenomic and genomic characterization uncovers novel biology.</title>
        <authorList>
            <person name="Wiegand S."/>
            <person name="Jogler M."/>
            <person name="Boedeker C."/>
            <person name="Pinto D."/>
            <person name="Vollmers J."/>
            <person name="Rivas-Marin E."/>
            <person name="Kohn T."/>
            <person name="Peeters S.H."/>
            <person name="Heuer A."/>
            <person name="Rast P."/>
            <person name="Oberbeckmann S."/>
            <person name="Bunk B."/>
            <person name="Jeske O."/>
            <person name="Meyerdierks A."/>
            <person name="Storesund J.E."/>
            <person name="Kallscheuer N."/>
            <person name="Luecker S."/>
            <person name="Lage O.M."/>
            <person name="Pohl T."/>
            <person name="Merkel B.J."/>
            <person name="Hornburger P."/>
            <person name="Mueller R.-W."/>
            <person name="Bruemmer F."/>
            <person name="Labrenz M."/>
            <person name="Spormann A.M."/>
            <person name="Op den Camp H."/>
            <person name="Overmann J."/>
            <person name="Amann R."/>
            <person name="Jetten M.S.M."/>
            <person name="Mascher T."/>
            <person name="Medema M.H."/>
            <person name="Devos D.P."/>
            <person name="Kaster A.-K."/>
            <person name="Ovreas L."/>
            <person name="Rohde M."/>
            <person name="Galperin M.Y."/>
            <person name="Jogler C."/>
        </authorList>
    </citation>
    <scope>NUCLEOTIDE SEQUENCE [LARGE SCALE GENOMIC DNA]</scope>
    <source>
        <strain evidence="2 3">OJF2</strain>
    </source>
</reference>
<dbReference type="NCBIfam" id="TIGR04122">
    <property type="entry name" value="Xnuc_lig_assoc"/>
    <property type="match status" value="1"/>
</dbReference>
<dbReference type="InterPro" id="IPR036866">
    <property type="entry name" value="RibonucZ/Hydroxyglut_hydro"/>
</dbReference>
<dbReference type="EMBL" id="CP042997">
    <property type="protein sequence ID" value="QEH34474.1"/>
    <property type="molecule type" value="Genomic_DNA"/>
</dbReference>
<dbReference type="PANTHER" id="PTHR11203:SF49">
    <property type="entry name" value="BLL1145 PROTEIN"/>
    <property type="match status" value="1"/>
</dbReference>
<sequence length="372" mass="40561">MTSGEPLLQTTDVGLYCSAGDFHVDPWRPVPRAIVTHAHADHACWGCGRYLTSFEGRTVLRARVGEAAEIQTLPYGESQDINGVRVSLHPAGHILGSSQVRVEYRGEVWVVSGDYKTEPDLTCAPFEPVRGHTFISESTFGLPIYRWQPQSEVFDEILGWWRSNQEAGKASLVMAYALGKSQRVLAGLAAKGELPGPIYTHGAVEVITRAYREAGVDLPPTTYAGQAEKKTDWSRALIIAPPSVQGTPWLRKFGPISTGFASGWMRIRGPRRRKAVDRGFVLSDHVDWPSLLAAIDATGAERVLLTHGYTSIVARWLQERGRDAGVIATRYTGERDDASEPEAPAPPASADGPTLAFQDEPEAQVSTDEATA</sequence>
<dbReference type="PANTHER" id="PTHR11203">
    <property type="entry name" value="CLEAVAGE AND POLYADENYLATION SPECIFICITY FACTOR FAMILY MEMBER"/>
    <property type="match status" value="1"/>
</dbReference>
<evidence type="ECO:0000313" key="2">
    <source>
        <dbReference type="EMBL" id="QEH34474.1"/>
    </source>
</evidence>
<dbReference type="KEGG" id="agv:OJF2_30130"/>
<accession>A0A5B9W2I0</accession>
<dbReference type="RefSeq" id="WP_148594394.1">
    <property type="nucleotide sequence ID" value="NZ_CP042997.1"/>
</dbReference>
<dbReference type="SUPFAM" id="SSF56281">
    <property type="entry name" value="Metallo-hydrolase/oxidoreductase"/>
    <property type="match status" value="1"/>
</dbReference>
<dbReference type="AlphaFoldDB" id="A0A5B9W2I0"/>
<protein>
    <submittedName>
        <fullName evidence="2">Uncharacterized protein</fullName>
    </submittedName>
</protein>
<organism evidence="2 3">
    <name type="scientific">Aquisphaera giovannonii</name>
    <dbReference type="NCBI Taxonomy" id="406548"/>
    <lineage>
        <taxon>Bacteria</taxon>
        <taxon>Pseudomonadati</taxon>
        <taxon>Planctomycetota</taxon>
        <taxon>Planctomycetia</taxon>
        <taxon>Isosphaerales</taxon>
        <taxon>Isosphaeraceae</taxon>
        <taxon>Aquisphaera</taxon>
    </lineage>
</organism>
<dbReference type="InterPro" id="IPR026360">
    <property type="entry name" value="Xnuc_lig_assoc"/>
</dbReference>